<keyword evidence="9 14" id="KW-1133">Transmembrane helix</keyword>
<evidence type="ECO:0000256" key="7">
    <source>
        <dbReference type="ARBA" id="ARBA00022692"/>
    </source>
</evidence>
<evidence type="ECO:0000313" key="16">
    <source>
        <dbReference type="Proteomes" id="UP001139319"/>
    </source>
</evidence>
<feature type="transmembrane region" description="Helical" evidence="14">
    <location>
        <begin position="12"/>
        <end position="31"/>
    </location>
</feature>
<name>A0A9X2I1Q7_9GAMM</name>
<dbReference type="PANTHER" id="PTHR32024:SF2">
    <property type="entry name" value="TRK SYSTEM POTASSIUM UPTAKE PROTEIN TRKG-RELATED"/>
    <property type="match status" value="1"/>
</dbReference>
<feature type="transmembrane region" description="Helical" evidence="14">
    <location>
        <begin position="237"/>
        <end position="255"/>
    </location>
</feature>
<organism evidence="15 16">
    <name type="scientific">Gilvimarinus xylanilyticus</name>
    <dbReference type="NCBI Taxonomy" id="2944139"/>
    <lineage>
        <taxon>Bacteria</taxon>
        <taxon>Pseudomonadati</taxon>
        <taxon>Pseudomonadota</taxon>
        <taxon>Gammaproteobacteria</taxon>
        <taxon>Cellvibrionales</taxon>
        <taxon>Cellvibrionaceae</taxon>
        <taxon>Gilvimarinus</taxon>
    </lineage>
</organism>
<evidence type="ECO:0000256" key="10">
    <source>
        <dbReference type="ARBA" id="ARBA00023065"/>
    </source>
</evidence>
<protein>
    <recommendedName>
        <fullName evidence="12">Trk system potassium uptake protein</fullName>
    </recommendedName>
</protein>
<feature type="binding site" evidence="13">
    <location>
        <position position="318"/>
    </location>
    <ligand>
        <name>K(+)</name>
        <dbReference type="ChEBI" id="CHEBI:29103"/>
    </ligand>
</feature>
<evidence type="ECO:0000256" key="6">
    <source>
        <dbReference type="ARBA" id="ARBA00022538"/>
    </source>
</evidence>
<keyword evidence="4 12" id="KW-1003">Cell membrane</keyword>
<evidence type="ECO:0000256" key="13">
    <source>
        <dbReference type="PIRSR" id="PIRSR006247-1"/>
    </source>
</evidence>
<keyword evidence="16" id="KW-1185">Reference proteome</keyword>
<evidence type="ECO:0000256" key="4">
    <source>
        <dbReference type="ARBA" id="ARBA00022475"/>
    </source>
</evidence>
<dbReference type="EMBL" id="JAMFTH010000005">
    <property type="protein sequence ID" value="MCP8900526.1"/>
    <property type="molecule type" value="Genomic_DNA"/>
</dbReference>
<accession>A0A9X2I1Q7</accession>
<gene>
    <name evidence="15" type="ORF">M6D89_14560</name>
</gene>
<evidence type="ECO:0000256" key="11">
    <source>
        <dbReference type="ARBA" id="ARBA00023136"/>
    </source>
</evidence>
<evidence type="ECO:0000256" key="2">
    <source>
        <dbReference type="ARBA" id="ARBA00009137"/>
    </source>
</evidence>
<evidence type="ECO:0000256" key="3">
    <source>
        <dbReference type="ARBA" id="ARBA00022448"/>
    </source>
</evidence>
<dbReference type="InterPro" id="IPR004772">
    <property type="entry name" value="TrkH"/>
</dbReference>
<evidence type="ECO:0000313" key="15">
    <source>
        <dbReference type="EMBL" id="MCP8900526.1"/>
    </source>
</evidence>
<evidence type="ECO:0000256" key="14">
    <source>
        <dbReference type="SAM" id="Phobius"/>
    </source>
</evidence>
<sequence length="481" mass="52758">MHFAVIARVLGVLLMMFSLTLLVPISVSLWFNDHNYMTFLWGFAVTFGSGLAIWAPVYKSRADLRTRDGFLVTALFWFVLGTFGSLPLLFSNGLDLSITDAIFESISGLTTTGATVITGLDTLPPSILFYRQQLQWFGGIGIIVIAVAILPMLGIGGMQLYRAEAPGPVKDNKLTPRITETAKALFTTYLVFTVACAVAYKVAGMNWFEAICHAFSTIANGGFSTHDASILHYQSPAIMMICTVFMLIAATNFALHFFVWREKSLRHYIEDAELKFYLSWIVIGVLVTVAYLAGSQAYSFSDSFYLGTFNFVSTMTTAGFASNYSSFPSFLPYMLFIFAFVGGCASSTGGGMKAIRVLLLYKQGVREIHRLIHPNAIIAVKVGKITVPDRVIESVWGFFAMYVVAFAGMFLVLIATGLDLRTAFSAVGACITNLGPGMGEVAAHYGDINSPAKWVLCFAMLLGRLEVFTLLVLFSSAFWKR</sequence>
<feature type="binding site" evidence="13">
    <location>
        <position position="112"/>
    </location>
    <ligand>
        <name>K(+)</name>
        <dbReference type="ChEBI" id="CHEBI:29103"/>
    </ligand>
</feature>
<feature type="transmembrane region" description="Helical" evidence="14">
    <location>
        <begin position="70"/>
        <end position="90"/>
    </location>
</feature>
<feature type="transmembrane region" description="Helical" evidence="14">
    <location>
        <begin position="136"/>
        <end position="161"/>
    </location>
</feature>
<evidence type="ECO:0000256" key="12">
    <source>
        <dbReference type="PIRNR" id="PIRNR006247"/>
    </source>
</evidence>
<dbReference type="GO" id="GO:0005886">
    <property type="term" value="C:plasma membrane"/>
    <property type="evidence" value="ECO:0007669"/>
    <property type="project" value="UniProtKB-SubCell"/>
</dbReference>
<dbReference type="Proteomes" id="UP001139319">
    <property type="component" value="Unassembled WGS sequence"/>
</dbReference>
<feature type="binding site" evidence="13">
    <location>
        <position position="433"/>
    </location>
    <ligand>
        <name>K(+)</name>
        <dbReference type="ChEBI" id="CHEBI:29103"/>
    </ligand>
</feature>
<dbReference type="InterPro" id="IPR003445">
    <property type="entry name" value="Cat_transpt"/>
</dbReference>
<keyword evidence="5 12" id="KW-0997">Cell inner membrane</keyword>
<evidence type="ECO:0000256" key="9">
    <source>
        <dbReference type="ARBA" id="ARBA00022989"/>
    </source>
</evidence>
<keyword evidence="10 12" id="KW-0406">Ion transport</keyword>
<keyword evidence="11 12" id="KW-0472">Membrane</keyword>
<dbReference type="Pfam" id="PF02386">
    <property type="entry name" value="TrkH"/>
    <property type="match status" value="1"/>
</dbReference>
<keyword evidence="6 12" id="KW-0633">Potassium transport</keyword>
<evidence type="ECO:0000256" key="8">
    <source>
        <dbReference type="ARBA" id="ARBA00022958"/>
    </source>
</evidence>
<feature type="transmembrane region" description="Helical" evidence="14">
    <location>
        <begin position="333"/>
        <end position="352"/>
    </location>
</feature>
<feature type="binding site" evidence="13">
    <location>
        <position position="317"/>
    </location>
    <ligand>
        <name>K(+)</name>
        <dbReference type="ChEBI" id="CHEBI:29103"/>
    </ligand>
</feature>
<comment type="caution">
    <text evidence="15">The sequence shown here is derived from an EMBL/GenBank/DDBJ whole genome shotgun (WGS) entry which is preliminary data.</text>
</comment>
<keyword evidence="3 12" id="KW-0813">Transport</keyword>
<reference evidence="15" key="2">
    <citation type="submission" date="2023-01" db="EMBL/GenBank/DDBJ databases">
        <title>Gilvimarinus xylanilyticus HB14 isolated from Caulerpa lentillifera aquaculture base in Hainan, China.</title>
        <authorList>
            <person name="Zhang Y.-J."/>
        </authorList>
    </citation>
    <scope>NUCLEOTIDE SEQUENCE</scope>
    <source>
        <strain evidence="15">HB14</strain>
    </source>
</reference>
<dbReference type="AlphaFoldDB" id="A0A9X2I1Q7"/>
<proteinExistence type="inferred from homology"/>
<feature type="binding site" evidence="13">
    <location>
        <position position="111"/>
    </location>
    <ligand>
        <name>K(+)</name>
        <dbReference type="ChEBI" id="CHEBI:29103"/>
    </ligand>
</feature>
<keyword evidence="13" id="KW-0479">Metal-binding</keyword>
<dbReference type="GO" id="GO:0015379">
    <property type="term" value="F:potassium:chloride symporter activity"/>
    <property type="evidence" value="ECO:0007669"/>
    <property type="project" value="InterPro"/>
</dbReference>
<comment type="subcellular location">
    <subcellularLocation>
        <location evidence="1 12">Cell inner membrane</location>
        <topology evidence="1 12">Multi-pass membrane protein</topology>
    </subcellularLocation>
</comment>
<keyword evidence="7 14" id="KW-0812">Transmembrane</keyword>
<feature type="transmembrane region" description="Helical" evidence="14">
    <location>
        <begin position="276"/>
        <end position="298"/>
    </location>
</feature>
<dbReference type="PIRSF" id="PIRSF006247">
    <property type="entry name" value="TrkH"/>
    <property type="match status" value="1"/>
</dbReference>
<reference evidence="15" key="1">
    <citation type="submission" date="2022-05" db="EMBL/GenBank/DDBJ databases">
        <authorList>
            <person name="Sun H.-N."/>
        </authorList>
    </citation>
    <scope>NUCLEOTIDE SEQUENCE</scope>
    <source>
        <strain evidence="15">HB14</strain>
    </source>
</reference>
<keyword evidence="8 12" id="KW-0630">Potassium</keyword>
<dbReference type="PANTHER" id="PTHR32024">
    <property type="entry name" value="TRK SYSTEM POTASSIUM UPTAKE PROTEIN TRKG-RELATED"/>
    <property type="match status" value="1"/>
</dbReference>
<dbReference type="RefSeq" id="WP_253968813.1">
    <property type="nucleotide sequence ID" value="NZ_JAMFTH010000005.1"/>
</dbReference>
<dbReference type="NCBIfam" id="TIGR00933">
    <property type="entry name" value="2a38"/>
    <property type="match status" value="1"/>
</dbReference>
<comment type="similarity">
    <text evidence="2 12">Belongs to the TrkH potassium transport family.</text>
</comment>
<feature type="transmembrane region" description="Helical" evidence="14">
    <location>
        <begin position="454"/>
        <end position="479"/>
    </location>
</feature>
<feature type="transmembrane region" description="Helical" evidence="14">
    <location>
        <begin position="395"/>
        <end position="415"/>
    </location>
</feature>
<feature type="binding site" evidence="13">
    <location>
        <position position="221"/>
    </location>
    <ligand>
        <name>K(+)</name>
        <dbReference type="ChEBI" id="CHEBI:29103"/>
    </ligand>
</feature>
<evidence type="ECO:0000256" key="5">
    <source>
        <dbReference type="ARBA" id="ARBA00022519"/>
    </source>
</evidence>
<feature type="transmembrane region" description="Helical" evidence="14">
    <location>
        <begin position="182"/>
        <end position="200"/>
    </location>
</feature>
<feature type="binding site" evidence="13">
    <location>
        <position position="434"/>
    </location>
    <ligand>
        <name>K(+)</name>
        <dbReference type="ChEBI" id="CHEBI:29103"/>
    </ligand>
</feature>
<evidence type="ECO:0000256" key="1">
    <source>
        <dbReference type="ARBA" id="ARBA00004429"/>
    </source>
</evidence>
<comment type="function">
    <text evidence="12">Low-affinity potassium transport system. Interacts with Trk system potassium uptake protein TrkA.</text>
</comment>
<dbReference type="GO" id="GO:0046872">
    <property type="term" value="F:metal ion binding"/>
    <property type="evidence" value="ECO:0007669"/>
    <property type="project" value="UniProtKB-KW"/>
</dbReference>
<feature type="transmembrane region" description="Helical" evidence="14">
    <location>
        <begin position="37"/>
        <end position="58"/>
    </location>
</feature>